<accession>A0A1B8ZUP7</accession>
<name>A0A1B8ZUP7_9FLAO</name>
<dbReference type="RefSeq" id="WP_065399285.1">
    <property type="nucleotide sequence ID" value="NZ_MAYG01000001.1"/>
</dbReference>
<proteinExistence type="predicted"/>
<dbReference type="AlphaFoldDB" id="A0A1B8ZUP7"/>
<dbReference type="Proteomes" id="UP000093432">
    <property type="component" value="Unassembled WGS sequence"/>
</dbReference>
<evidence type="ECO:0000313" key="2">
    <source>
        <dbReference type="Proteomes" id="UP000093432"/>
    </source>
</evidence>
<comment type="caution">
    <text evidence="1">The sequence shown here is derived from an EMBL/GenBank/DDBJ whole genome shotgun (WGS) entry which is preliminary data.</text>
</comment>
<dbReference type="PROSITE" id="PS51257">
    <property type="entry name" value="PROKAR_LIPOPROTEIN"/>
    <property type="match status" value="1"/>
</dbReference>
<sequence length="195" mass="22571">MKNFTPLLFCLVLLLSCSKKDNDPNNEKPKPVLIKIGYYPTFHLPAETILNFNEKYLIFYSPVSYTPPPPLPPLQENGEKWSTEEKMQHLEYLNERPELQPFKMTLSQNDINRIQRISGSFISEDFNDKDVKPPMDGMSTNIIILYSNGKLIQINPMNAPTEKQRALYTEILNLLIEKNTNKNDAVILQKIKGYH</sequence>
<organism evidence="1 2">
    <name type="scientific">Chryseobacterium arthrosphaerae</name>
    <dbReference type="NCBI Taxonomy" id="651561"/>
    <lineage>
        <taxon>Bacteria</taxon>
        <taxon>Pseudomonadati</taxon>
        <taxon>Bacteroidota</taxon>
        <taxon>Flavobacteriia</taxon>
        <taxon>Flavobacteriales</taxon>
        <taxon>Weeksellaceae</taxon>
        <taxon>Chryseobacterium group</taxon>
        <taxon>Chryseobacterium</taxon>
    </lineage>
</organism>
<dbReference type="OrthoDB" id="1260303at2"/>
<evidence type="ECO:0000313" key="1">
    <source>
        <dbReference type="EMBL" id="OCA75316.1"/>
    </source>
</evidence>
<dbReference type="EMBL" id="MAYG01000001">
    <property type="protein sequence ID" value="OCA75316.1"/>
    <property type="molecule type" value="Genomic_DNA"/>
</dbReference>
<protein>
    <submittedName>
        <fullName evidence="1">Uncharacterized protein</fullName>
    </submittedName>
</protein>
<reference evidence="2" key="1">
    <citation type="submission" date="2016-07" db="EMBL/GenBank/DDBJ databases">
        <authorList>
            <person name="Florea S."/>
            <person name="Webb J.S."/>
            <person name="Jaromczyk J."/>
            <person name="Schardl C.L."/>
        </authorList>
    </citation>
    <scope>NUCLEOTIDE SEQUENCE [LARGE SCALE GENOMIC DNA]</scope>
    <source>
        <strain evidence="2">CC-VM-7</strain>
    </source>
</reference>
<gene>
    <name evidence="1" type="ORF">BBI00_13685</name>
</gene>